<keyword evidence="9" id="KW-1185">Reference proteome</keyword>
<dbReference type="PANTHER" id="PTHR21011">
    <property type="entry name" value="MITOCHONDRIAL 28S RIBOSOMAL PROTEIN S6"/>
    <property type="match status" value="1"/>
</dbReference>
<comment type="function">
    <text evidence="4 6">Binds together with bS18 to 16S ribosomal RNA.</text>
</comment>
<dbReference type="SUPFAM" id="SSF54995">
    <property type="entry name" value="Ribosomal protein S6"/>
    <property type="match status" value="1"/>
</dbReference>
<evidence type="ECO:0000256" key="2">
    <source>
        <dbReference type="ARBA" id="ARBA00022980"/>
    </source>
</evidence>
<evidence type="ECO:0000256" key="5">
    <source>
        <dbReference type="ARBA" id="ARBA00035294"/>
    </source>
</evidence>
<dbReference type="EMBL" id="JABBGH010000002">
    <property type="protein sequence ID" value="NML66258.1"/>
    <property type="molecule type" value="Genomic_DNA"/>
</dbReference>
<dbReference type="InterPro" id="IPR035980">
    <property type="entry name" value="Ribosomal_bS6_sf"/>
</dbReference>
<name>A0A7Y0AF80_9BACT</name>
<dbReference type="PANTHER" id="PTHR21011:SF1">
    <property type="entry name" value="SMALL RIBOSOMAL SUBUNIT PROTEIN BS6M"/>
    <property type="match status" value="1"/>
</dbReference>
<keyword evidence="2 6" id="KW-0689">Ribosomal protein</keyword>
<dbReference type="Gene3D" id="3.30.70.60">
    <property type="match status" value="1"/>
</dbReference>
<dbReference type="Pfam" id="PF01250">
    <property type="entry name" value="Ribosomal_S6"/>
    <property type="match status" value="1"/>
</dbReference>
<dbReference type="GO" id="GO:1990904">
    <property type="term" value="C:ribonucleoprotein complex"/>
    <property type="evidence" value="ECO:0007669"/>
    <property type="project" value="UniProtKB-KW"/>
</dbReference>
<evidence type="ECO:0000313" key="9">
    <source>
        <dbReference type="Proteomes" id="UP000559626"/>
    </source>
</evidence>
<evidence type="ECO:0000256" key="6">
    <source>
        <dbReference type="HAMAP-Rule" id="MF_00360"/>
    </source>
</evidence>
<dbReference type="Proteomes" id="UP000559626">
    <property type="component" value="Unassembled WGS sequence"/>
</dbReference>
<evidence type="ECO:0000256" key="1">
    <source>
        <dbReference type="ARBA" id="ARBA00009512"/>
    </source>
</evidence>
<dbReference type="RefSeq" id="WP_169531916.1">
    <property type="nucleotide sequence ID" value="NZ_JABBGH010000002.1"/>
</dbReference>
<feature type="region of interest" description="Disordered" evidence="7">
    <location>
        <begin position="108"/>
        <end position="127"/>
    </location>
</feature>
<feature type="compositionally biased region" description="Basic and acidic residues" evidence="7">
    <location>
        <begin position="118"/>
        <end position="127"/>
    </location>
</feature>
<keyword evidence="6" id="KW-0699">rRNA-binding</keyword>
<dbReference type="GO" id="GO:0005737">
    <property type="term" value="C:cytoplasm"/>
    <property type="evidence" value="ECO:0007669"/>
    <property type="project" value="UniProtKB-ARBA"/>
</dbReference>
<dbReference type="CDD" id="cd00473">
    <property type="entry name" value="bS6"/>
    <property type="match status" value="1"/>
</dbReference>
<dbReference type="HAMAP" id="MF_00360">
    <property type="entry name" value="Ribosomal_bS6"/>
    <property type="match status" value="1"/>
</dbReference>
<proteinExistence type="inferred from homology"/>
<evidence type="ECO:0000256" key="3">
    <source>
        <dbReference type="ARBA" id="ARBA00023274"/>
    </source>
</evidence>
<comment type="caution">
    <text evidence="8">The sequence shown here is derived from an EMBL/GenBank/DDBJ whole genome shotgun (WGS) entry which is preliminary data.</text>
</comment>
<dbReference type="InterPro" id="IPR014717">
    <property type="entry name" value="Transl_elong_EF1B/ribsomal_bS6"/>
</dbReference>
<reference evidence="8 9" key="1">
    <citation type="submission" date="2020-04" db="EMBL/GenBank/DDBJ databases">
        <title>Hymenobacter polaris sp. nov., isolated from Arctic soil.</title>
        <authorList>
            <person name="Dahal R.H."/>
        </authorList>
    </citation>
    <scope>NUCLEOTIDE SEQUENCE [LARGE SCALE GENOMIC DNA]</scope>
    <source>
        <strain evidence="8 9">RP-2-7</strain>
    </source>
</reference>
<dbReference type="AlphaFoldDB" id="A0A7Y0AF80"/>
<dbReference type="NCBIfam" id="TIGR00166">
    <property type="entry name" value="S6"/>
    <property type="match status" value="1"/>
</dbReference>
<evidence type="ECO:0000313" key="8">
    <source>
        <dbReference type="EMBL" id="NML66258.1"/>
    </source>
</evidence>
<dbReference type="GO" id="GO:0005840">
    <property type="term" value="C:ribosome"/>
    <property type="evidence" value="ECO:0007669"/>
    <property type="project" value="UniProtKB-KW"/>
</dbReference>
<sequence length="127" mass="14631">MDVRNYETVFILTPVLNEGQVQETVEKFSQVLKENSADIIATEAWGLRKLAYPIQKKSTGYYFTLTYSHSGEANVVDALELAFRRDERVIRFLTTVLDKHAVTYNERRRNGEMNQQRAAKETEAVAQ</sequence>
<comment type="similarity">
    <text evidence="1 6">Belongs to the bacterial ribosomal protein bS6 family.</text>
</comment>
<dbReference type="GO" id="GO:0070181">
    <property type="term" value="F:small ribosomal subunit rRNA binding"/>
    <property type="evidence" value="ECO:0007669"/>
    <property type="project" value="TreeGrafter"/>
</dbReference>
<protein>
    <recommendedName>
        <fullName evidence="5 6">Small ribosomal subunit protein bS6</fullName>
    </recommendedName>
</protein>
<dbReference type="InterPro" id="IPR000529">
    <property type="entry name" value="Ribosomal_bS6"/>
</dbReference>
<keyword evidence="6" id="KW-0694">RNA-binding</keyword>
<dbReference type="GO" id="GO:0003735">
    <property type="term" value="F:structural constituent of ribosome"/>
    <property type="evidence" value="ECO:0007669"/>
    <property type="project" value="InterPro"/>
</dbReference>
<keyword evidence="3 6" id="KW-0687">Ribonucleoprotein</keyword>
<evidence type="ECO:0000256" key="4">
    <source>
        <dbReference type="ARBA" id="ARBA00035104"/>
    </source>
</evidence>
<gene>
    <name evidence="6" type="primary">rpsF</name>
    <name evidence="8" type="ORF">HHL22_13680</name>
</gene>
<dbReference type="GO" id="GO:0006412">
    <property type="term" value="P:translation"/>
    <property type="evidence" value="ECO:0007669"/>
    <property type="project" value="UniProtKB-UniRule"/>
</dbReference>
<accession>A0A7Y0AF80</accession>
<dbReference type="InterPro" id="IPR020814">
    <property type="entry name" value="Ribosomal_S6_plastid/chlpt"/>
</dbReference>
<evidence type="ECO:0000256" key="7">
    <source>
        <dbReference type="SAM" id="MobiDB-lite"/>
    </source>
</evidence>
<organism evidence="8 9">
    <name type="scientific">Hymenobacter polaris</name>
    <dbReference type="NCBI Taxonomy" id="2682546"/>
    <lineage>
        <taxon>Bacteria</taxon>
        <taxon>Pseudomonadati</taxon>
        <taxon>Bacteroidota</taxon>
        <taxon>Cytophagia</taxon>
        <taxon>Cytophagales</taxon>
        <taxon>Hymenobacteraceae</taxon>
        <taxon>Hymenobacter</taxon>
    </lineage>
</organism>